<dbReference type="STRING" id="1348253.LK09_14320"/>
<dbReference type="Pfam" id="PF12730">
    <property type="entry name" value="ABC2_membrane_4"/>
    <property type="match status" value="1"/>
</dbReference>
<dbReference type="AlphaFoldDB" id="A0A0B2A4X2"/>
<keyword evidence="3" id="KW-1185">Reference proteome</keyword>
<proteinExistence type="predicted"/>
<feature type="transmembrane region" description="Helical" evidence="1">
    <location>
        <begin position="150"/>
        <end position="171"/>
    </location>
</feature>
<sequence>MFRRWRTIVMLVALALVPVLIAIAVRLTGAGSRGRGPAFLGDITGNGLFVIFTAITVSIPLFLPLTVGVVAGDSIAGEANLGTLRYLLIAPVGRVRLLAVKFVSSCVFVAAALLSIVIGGVAAGAALFPMGPVTLLSGDTVSVGDAFGRVMLLAGYASISLLGLCAIGLFISTLTSMPVGAMAATVVIAGVSQVLDQLPQFDAIHAYLPTHYWLGFADLLRSPIVFDSYGQNIVLQLGYIIVFGGFAITRFTTKDILS</sequence>
<keyword evidence="1" id="KW-0472">Membrane</keyword>
<reference evidence="2 3" key="1">
    <citation type="submission" date="2014-11" db="EMBL/GenBank/DDBJ databases">
        <title>Genome sequence of Microbacterium mangrovi MUSC 115(T).</title>
        <authorList>
            <person name="Lee L.-H."/>
        </authorList>
    </citation>
    <scope>NUCLEOTIDE SEQUENCE [LARGE SCALE GENOMIC DNA]</scope>
    <source>
        <strain evidence="2 3">MUSC 115</strain>
    </source>
</reference>
<evidence type="ECO:0000313" key="2">
    <source>
        <dbReference type="EMBL" id="KHK96642.1"/>
    </source>
</evidence>
<dbReference type="PANTHER" id="PTHR37305:SF1">
    <property type="entry name" value="MEMBRANE PROTEIN"/>
    <property type="match status" value="1"/>
</dbReference>
<keyword evidence="1" id="KW-1133">Transmembrane helix</keyword>
<organism evidence="2 3">
    <name type="scientific">Microbacterium mangrovi</name>
    <dbReference type="NCBI Taxonomy" id="1348253"/>
    <lineage>
        <taxon>Bacteria</taxon>
        <taxon>Bacillati</taxon>
        <taxon>Actinomycetota</taxon>
        <taxon>Actinomycetes</taxon>
        <taxon>Micrococcales</taxon>
        <taxon>Microbacteriaceae</taxon>
        <taxon>Microbacterium</taxon>
    </lineage>
</organism>
<dbReference type="PANTHER" id="PTHR37305">
    <property type="entry name" value="INTEGRAL MEMBRANE PROTEIN-RELATED"/>
    <property type="match status" value="1"/>
</dbReference>
<dbReference type="EMBL" id="JTDK01000014">
    <property type="protein sequence ID" value="KHK96642.1"/>
    <property type="molecule type" value="Genomic_DNA"/>
</dbReference>
<evidence type="ECO:0000313" key="3">
    <source>
        <dbReference type="Proteomes" id="UP000031030"/>
    </source>
</evidence>
<accession>A0A0B2A4X2</accession>
<name>A0A0B2A4X2_9MICO</name>
<keyword evidence="1" id="KW-0812">Transmembrane</keyword>
<comment type="caution">
    <text evidence="2">The sequence shown here is derived from an EMBL/GenBank/DDBJ whole genome shotgun (WGS) entry which is preliminary data.</text>
</comment>
<dbReference type="Proteomes" id="UP000031030">
    <property type="component" value="Unassembled WGS sequence"/>
</dbReference>
<gene>
    <name evidence="2" type="ORF">LK09_14320</name>
</gene>
<evidence type="ECO:0000256" key="1">
    <source>
        <dbReference type="SAM" id="Phobius"/>
    </source>
</evidence>
<feature type="transmembrane region" description="Helical" evidence="1">
    <location>
        <begin position="178"/>
        <end position="195"/>
    </location>
</feature>
<protein>
    <submittedName>
        <fullName evidence="2">ABC transporter permease</fullName>
    </submittedName>
</protein>
<feature type="transmembrane region" description="Helical" evidence="1">
    <location>
        <begin position="48"/>
        <end position="76"/>
    </location>
</feature>
<feature type="transmembrane region" description="Helical" evidence="1">
    <location>
        <begin position="97"/>
        <end position="130"/>
    </location>
</feature>
<feature type="transmembrane region" description="Helical" evidence="1">
    <location>
        <begin position="233"/>
        <end position="252"/>
    </location>
</feature>